<protein>
    <submittedName>
        <fullName evidence="3">Uncharacterized protein</fullName>
    </submittedName>
</protein>
<proteinExistence type="predicted"/>
<dbReference type="AlphaFoldDB" id="A0A2S0WEC4"/>
<keyword evidence="2" id="KW-0472">Membrane</keyword>
<evidence type="ECO:0000256" key="1">
    <source>
        <dbReference type="SAM" id="MobiDB-lite"/>
    </source>
</evidence>
<name>A0A2S0WEC4_9CORY</name>
<feature type="compositionally biased region" description="Low complexity" evidence="1">
    <location>
        <begin position="68"/>
        <end position="79"/>
    </location>
</feature>
<sequence>MLDTSLSAEQEARAEEILAAITAAPPTRRRPRVLPWLSAAAAALVVVGIGFGALPQQQARAEAEEALEQASESSLAKSQPPRVTSADYLRRVDASGEARVVTVMRTDAGGAVDVEQHTSGELPQVLEEAARGVATQTPLDPERDIVGELREKPRSQAVREALTLLLSPGLGAQQQSELYAFIAGQSGNRVIARGSEREGEAITISRAHDGLTLTILPETGQLVSVTGLVAPEVTTTVDAAGIVGCVNVTGVAGPEEISLACADNNYVVSDLEWQGWNSESARATGTAWINECDPDCASGRMRKFPVQVRASEKRSCGYNLEVYTSLEVTYSSEVRSSEPLAANETFELGCG</sequence>
<keyword evidence="2" id="KW-0812">Transmembrane</keyword>
<keyword evidence="2" id="KW-1133">Transmembrane helix</keyword>
<dbReference type="Proteomes" id="UP000244754">
    <property type="component" value="Chromosome"/>
</dbReference>
<keyword evidence="4" id="KW-1185">Reference proteome</keyword>
<evidence type="ECO:0000313" key="3">
    <source>
        <dbReference type="EMBL" id="AWB84133.1"/>
    </source>
</evidence>
<evidence type="ECO:0000313" key="4">
    <source>
        <dbReference type="Proteomes" id="UP000244754"/>
    </source>
</evidence>
<dbReference type="EMBL" id="CP026948">
    <property type="protein sequence ID" value="AWB84133.1"/>
    <property type="molecule type" value="Genomic_DNA"/>
</dbReference>
<reference evidence="4" key="1">
    <citation type="submission" date="2018-01" db="EMBL/GenBank/DDBJ databases">
        <authorList>
            <person name="Li J."/>
        </authorList>
    </citation>
    <scope>NUCLEOTIDE SEQUENCE [LARGE SCALE GENOMIC DNA]</scope>
    <source>
        <strain evidence="4">2184</strain>
    </source>
</reference>
<organism evidence="3 4">
    <name type="scientific">Corynebacterium liangguodongii</name>
    <dbReference type="NCBI Taxonomy" id="2079535"/>
    <lineage>
        <taxon>Bacteria</taxon>
        <taxon>Bacillati</taxon>
        <taxon>Actinomycetota</taxon>
        <taxon>Actinomycetes</taxon>
        <taxon>Mycobacteriales</taxon>
        <taxon>Corynebacteriaceae</taxon>
        <taxon>Corynebacterium</taxon>
    </lineage>
</organism>
<evidence type="ECO:0000256" key="2">
    <source>
        <dbReference type="SAM" id="Phobius"/>
    </source>
</evidence>
<feature type="region of interest" description="Disordered" evidence="1">
    <location>
        <begin position="64"/>
        <end position="84"/>
    </location>
</feature>
<gene>
    <name evidence="3" type="ORF">C3E79_06275</name>
</gene>
<feature type="transmembrane region" description="Helical" evidence="2">
    <location>
        <begin position="33"/>
        <end position="54"/>
    </location>
</feature>
<dbReference type="KEGG" id="clia:C3E79_06275"/>
<accession>A0A2S0WEC4</accession>